<sequence length="54" mass="6327">MRKFIDDVVVDERSNTIFIFFLLSYGGHRTVGLIAYSPLYFKRPNCGFLSDNRH</sequence>
<protein>
    <submittedName>
        <fullName evidence="1">Uncharacterized protein</fullName>
    </submittedName>
</protein>
<dbReference type="AlphaFoldDB" id="A0A0D0CGT6"/>
<organism evidence="1 2">
    <name type="scientific">Collybiopsis luxurians FD-317 M1</name>
    <dbReference type="NCBI Taxonomy" id="944289"/>
    <lineage>
        <taxon>Eukaryota</taxon>
        <taxon>Fungi</taxon>
        <taxon>Dikarya</taxon>
        <taxon>Basidiomycota</taxon>
        <taxon>Agaricomycotina</taxon>
        <taxon>Agaricomycetes</taxon>
        <taxon>Agaricomycetidae</taxon>
        <taxon>Agaricales</taxon>
        <taxon>Marasmiineae</taxon>
        <taxon>Omphalotaceae</taxon>
        <taxon>Collybiopsis</taxon>
        <taxon>Collybiopsis luxurians</taxon>
    </lineage>
</organism>
<evidence type="ECO:0000313" key="2">
    <source>
        <dbReference type="Proteomes" id="UP000053593"/>
    </source>
</evidence>
<name>A0A0D0CGT6_9AGAR</name>
<evidence type="ECO:0000313" key="1">
    <source>
        <dbReference type="EMBL" id="KIK54168.1"/>
    </source>
</evidence>
<keyword evidence="2" id="KW-1185">Reference proteome</keyword>
<dbReference type="Proteomes" id="UP000053593">
    <property type="component" value="Unassembled WGS sequence"/>
</dbReference>
<dbReference type="EMBL" id="KN834819">
    <property type="protein sequence ID" value="KIK54168.1"/>
    <property type="molecule type" value="Genomic_DNA"/>
</dbReference>
<dbReference type="HOGENOM" id="CLU_3050523_0_0_1"/>
<accession>A0A0D0CGT6</accession>
<reference evidence="1 2" key="1">
    <citation type="submission" date="2014-04" db="EMBL/GenBank/DDBJ databases">
        <title>Evolutionary Origins and Diversification of the Mycorrhizal Mutualists.</title>
        <authorList>
            <consortium name="DOE Joint Genome Institute"/>
            <consortium name="Mycorrhizal Genomics Consortium"/>
            <person name="Kohler A."/>
            <person name="Kuo A."/>
            <person name="Nagy L.G."/>
            <person name="Floudas D."/>
            <person name="Copeland A."/>
            <person name="Barry K.W."/>
            <person name="Cichocki N."/>
            <person name="Veneault-Fourrey C."/>
            <person name="LaButti K."/>
            <person name="Lindquist E.A."/>
            <person name="Lipzen A."/>
            <person name="Lundell T."/>
            <person name="Morin E."/>
            <person name="Murat C."/>
            <person name="Riley R."/>
            <person name="Ohm R."/>
            <person name="Sun H."/>
            <person name="Tunlid A."/>
            <person name="Henrissat B."/>
            <person name="Grigoriev I.V."/>
            <person name="Hibbett D.S."/>
            <person name="Martin F."/>
        </authorList>
    </citation>
    <scope>NUCLEOTIDE SEQUENCE [LARGE SCALE GENOMIC DNA]</scope>
    <source>
        <strain evidence="1 2">FD-317 M1</strain>
    </source>
</reference>
<proteinExistence type="predicted"/>
<gene>
    <name evidence="1" type="ORF">GYMLUDRAFT_48963</name>
</gene>